<dbReference type="PANTHER" id="PTHR12682">
    <property type="entry name" value="ARCHEASE"/>
    <property type="match status" value="1"/>
</dbReference>
<evidence type="ECO:0000313" key="7">
    <source>
        <dbReference type="Proteomes" id="UP000240830"/>
    </source>
</evidence>
<dbReference type="AlphaFoldDB" id="A0A2H9TIE8"/>
<keyword evidence="4" id="KW-0106">Calcium</keyword>
<evidence type="ECO:0000256" key="4">
    <source>
        <dbReference type="ARBA" id="ARBA00022837"/>
    </source>
</evidence>
<sequence length="148" mass="16905">MYHTNLSRQFSDLEHTADIQIHSWGGSLEESFIECAYALYDYMTDRSTVNVDSQHTTTINVTGDGVDRLLYNFLDELLFRFSATPFLVAKRIEMRVFDVEGGRLEATCFGEPFESERHPCGTEVKAITTSNLQISPVSPYDIYIIFDI</sequence>
<evidence type="ECO:0000256" key="1">
    <source>
        <dbReference type="ARBA" id="ARBA00007963"/>
    </source>
</evidence>
<evidence type="ECO:0000256" key="3">
    <source>
        <dbReference type="ARBA" id="ARBA00022723"/>
    </source>
</evidence>
<dbReference type="PANTHER" id="PTHR12682:SF11">
    <property type="entry name" value="PROTEIN ARCHEASE"/>
    <property type="match status" value="1"/>
</dbReference>
<keyword evidence="3" id="KW-0479">Metal-binding</keyword>
<dbReference type="STRING" id="1246581.A0A2H9TIE8"/>
<feature type="domain" description="Archease" evidence="5">
    <location>
        <begin position="10"/>
        <end position="148"/>
    </location>
</feature>
<name>A0A2H9TIE8_9FUNG</name>
<keyword evidence="2" id="KW-0819">tRNA processing</keyword>
<reference evidence="6 7" key="1">
    <citation type="submission" date="2016-10" db="EMBL/GenBank/DDBJ databases">
        <title>The genome of Paramicrosporidium saccamoebae is the missing link in understanding Cryptomycota and Microsporidia evolution.</title>
        <authorList>
            <person name="Quandt C.A."/>
            <person name="Beaudet D."/>
            <person name="Corsaro D."/>
            <person name="Michel R."/>
            <person name="Corradi N."/>
            <person name="James T."/>
        </authorList>
    </citation>
    <scope>NUCLEOTIDE SEQUENCE [LARGE SCALE GENOMIC DNA]</scope>
    <source>
        <strain evidence="6 7">KSL3</strain>
    </source>
</reference>
<dbReference type="InterPro" id="IPR023572">
    <property type="entry name" value="Archease_dom"/>
</dbReference>
<evidence type="ECO:0000313" key="6">
    <source>
        <dbReference type="EMBL" id="PJF17541.1"/>
    </source>
</evidence>
<keyword evidence="7" id="KW-1185">Reference proteome</keyword>
<dbReference type="GO" id="GO:0006388">
    <property type="term" value="P:tRNA splicing, via endonucleolytic cleavage and ligation"/>
    <property type="evidence" value="ECO:0007669"/>
    <property type="project" value="TreeGrafter"/>
</dbReference>
<dbReference type="InterPro" id="IPR036820">
    <property type="entry name" value="Archease_dom_sf"/>
</dbReference>
<accession>A0A2H9TIE8</accession>
<dbReference type="GO" id="GO:0072669">
    <property type="term" value="C:tRNA-splicing ligase complex"/>
    <property type="evidence" value="ECO:0007669"/>
    <property type="project" value="TreeGrafter"/>
</dbReference>
<dbReference type="Pfam" id="PF01951">
    <property type="entry name" value="Archease"/>
    <property type="match status" value="1"/>
</dbReference>
<dbReference type="Proteomes" id="UP000240830">
    <property type="component" value="Unassembled WGS sequence"/>
</dbReference>
<proteinExistence type="inferred from homology"/>
<dbReference type="Gene3D" id="3.55.10.10">
    <property type="entry name" value="Archease domain"/>
    <property type="match status" value="1"/>
</dbReference>
<dbReference type="GO" id="GO:0046872">
    <property type="term" value="F:metal ion binding"/>
    <property type="evidence" value="ECO:0007669"/>
    <property type="project" value="UniProtKB-KW"/>
</dbReference>
<comment type="caution">
    <text evidence="6">The sequence shown here is derived from an EMBL/GenBank/DDBJ whole genome shotgun (WGS) entry which is preliminary data.</text>
</comment>
<dbReference type="SUPFAM" id="SSF69819">
    <property type="entry name" value="MTH1598-like"/>
    <property type="match status" value="1"/>
</dbReference>
<protein>
    <submittedName>
        <fullName evidence="6">Protein archease-like</fullName>
    </submittedName>
</protein>
<evidence type="ECO:0000259" key="5">
    <source>
        <dbReference type="Pfam" id="PF01951"/>
    </source>
</evidence>
<gene>
    <name evidence="6" type="ORF">PSACC_02658</name>
</gene>
<comment type="similarity">
    <text evidence="1">Belongs to the archease family.</text>
</comment>
<organism evidence="6 7">
    <name type="scientific">Paramicrosporidium saccamoebae</name>
    <dbReference type="NCBI Taxonomy" id="1246581"/>
    <lineage>
        <taxon>Eukaryota</taxon>
        <taxon>Fungi</taxon>
        <taxon>Fungi incertae sedis</taxon>
        <taxon>Cryptomycota</taxon>
        <taxon>Cryptomycota incertae sedis</taxon>
        <taxon>Paramicrosporidium</taxon>
    </lineage>
</organism>
<evidence type="ECO:0000256" key="2">
    <source>
        <dbReference type="ARBA" id="ARBA00022694"/>
    </source>
</evidence>
<dbReference type="OrthoDB" id="2190767at2759"/>
<dbReference type="InterPro" id="IPR002804">
    <property type="entry name" value="Archease"/>
</dbReference>
<dbReference type="EMBL" id="MTSL01000169">
    <property type="protein sequence ID" value="PJF17541.1"/>
    <property type="molecule type" value="Genomic_DNA"/>
</dbReference>